<dbReference type="Ensembl" id="ENSSGRT00000089943.1">
    <property type="protein sequence ID" value="ENSSGRP00000084465.1"/>
    <property type="gene ID" value="ENSSGRG00000042616.1"/>
</dbReference>
<accession>A0A672R672</accession>
<dbReference type="InterPro" id="IPR000580">
    <property type="entry name" value="TSC22/Bun"/>
</dbReference>
<comment type="similarity">
    <text evidence="1">Belongs to the TSC-22/Dip/Bun family.</text>
</comment>
<proteinExistence type="inferred from homology"/>
<keyword evidence="5" id="KW-1185">Reference proteome</keyword>
<evidence type="ECO:0000313" key="5">
    <source>
        <dbReference type="Proteomes" id="UP000472262"/>
    </source>
</evidence>
<dbReference type="InterPro" id="IPR047862">
    <property type="entry name" value="TSC22/BUN_CS"/>
</dbReference>
<keyword evidence="2" id="KW-0175">Coiled coil</keyword>
<dbReference type="PANTHER" id="PTHR46894">
    <property type="entry name" value="TSC22 DOMAIN FAMILY PROTEIN 2"/>
    <property type="match status" value="1"/>
</dbReference>
<reference evidence="4" key="1">
    <citation type="submission" date="2025-08" db="UniProtKB">
        <authorList>
            <consortium name="Ensembl"/>
        </authorList>
    </citation>
    <scope>IDENTIFICATION</scope>
</reference>
<dbReference type="InterPro" id="IPR053049">
    <property type="entry name" value="TSC22_domain_protein_2"/>
</dbReference>
<evidence type="ECO:0000256" key="1">
    <source>
        <dbReference type="ARBA" id="ARBA00007908"/>
    </source>
</evidence>
<feature type="region of interest" description="Disordered" evidence="3">
    <location>
        <begin position="20"/>
        <end position="130"/>
    </location>
</feature>
<feature type="coiled-coil region" evidence="2">
    <location>
        <begin position="541"/>
        <end position="575"/>
    </location>
</feature>
<dbReference type="FunFam" id="1.20.5.490:FF:000002">
    <property type="entry name" value="TSC22 domain family, member 1"/>
    <property type="match status" value="1"/>
</dbReference>
<feature type="region of interest" description="Disordered" evidence="3">
    <location>
        <begin position="167"/>
        <end position="229"/>
    </location>
</feature>
<reference evidence="4" key="2">
    <citation type="submission" date="2025-09" db="UniProtKB">
        <authorList>
            <consortium name="Ensembl"/>
        </authorList>
    </citation>
    <scope>IDENTIFICATION</scope>
</reference>
<dbReference type="AlphaFoldDB" id="A0A672R672"/>
<dbReference type="InParanoid" id="A0A672R672"/>
<evidence type="ECO:0000256" key="3">
    <source>
        <dbReference type="SAM" id="MobiDB-lite"/>
    </source>
</evidence>
<dbReference type="FunCoup" id="A0A672R672">
    <property type="interactions" value="841"/>
</dbReference>
<sequence>MSKMPSKKKSCFQITSVTQAAQVAANSNTDDPDEPRTEDMSSSEIYDMSKAGDFEPETCDVSLSDESLHNEAETSGASAQDAPITNIPGSRNASAGHINPPVRSVSGSVSSQSSVASNAPSSIQTSSVSSSATVSSCSSRFRVIKLDHGTGEPFKRGRWTCTEFYERDTDASSSGRTMDSVKHANAADHSADRDGLGVTRGSVAVHGGSSTSAAELHTDSGYLSTPSNPPVELQQQILGISQQGLGLVAHNTPIKSPSMPLATQPQPFSPGKQVQKPGQIHQSVIPSNQSQTVSVASLPLVTPLNQGPSPVMTPAAGSTAHVLGLVPQPVDGRGLPISQPEHVQGLLQQPGISTALGTVSAAAVVQQAPVPVIQPAVTVSVSALAGVPGVQNVPAVMSSASNALQSMPKQTPQNPTQGVHGGSLEGLGAQTTPANFCQFPTGVDQAMENQRKPDGLLQSSVLIGKYAIKPLNPEGLQLHAPAVNSLFGMAIRIDGDEDRIEKKKKTLCCSRASVEHASGASVVAIDNKIEQAMDLVKSHLMYAVREEVEVLKEQIKELYERNSLLERENAVLKSLANTDQLTQLTSQHNNLGSTSPQQTAVNAILQEGSKLVALPPQPNVSTV</sequence>
<evidence type="ECO:0000256" key="2">
    <source>
        <dbReference type="SAM" id="Coils"/>
    </source>
</evidence>
<feature type="compositionally biased region" description="Low complexity" evidence="3">
    <location>
        <begin position="102"/>
        <end position="130"/>
    </location>
</feature>
<dbReference type="PROSITE" id="PS01289">
    <property type="entry name" value="TSC22"/>
    <property type="match status" value="1"/>
</dbReference>
<protein>
    <submittedName>
        <fullName evidence="4">TSC22 domain family protein 2-like</fullName>
    </submittedName>
</protein>
<dbReference type="Pfam" id="PF01166">
    <property type="entry name" value="TSC22"/>
    <property type="match status" value="1"/>
</dbReference>
<dbReference type="SUPFAM" id="SSF58026">
    <property type="entry name" value="Delta-sleep-inducing peptide immunoreactive peptide"/>
    <property type="match status" value="1"/>
</dbReference>
<evidence type="ECO:0000313" key="4">
    <source>
        <dbReference type="Ensembl" id="ENSSGRP00000084465.1"/>
    </source>
</evidence>
<name>A0A672R672_SINGR</name>
<feature type="compositionally biased region" description="Polar residues" evidence="3">
    <location>
        <begin position="20"/>
        <end position="29"/>
    </location>
</feature>
<gene>
    <name evidence="4" type="primary">LOC107568259</name>
</gene>
<feature type="compositionally biased region" description="Basic and acidic residues" evidence="3">
    <location>
        <begin position="179"/>
        <end position="195"/>
    </location>
</feature>
<dbReference type="Gene3D" id="1.20.5.490">
    <property type="entry name" value="Single helix bin"/>
    <property type="match status" value="1"/>
</dbReference>
<dbReference type="Proteomes" id="UP000472262">
    <property type="component" value="Unassembled WGS sequence"/>
</dbReference>
<dbReference type="PANTHER" id="PTHR46894:SF1">
    <property type="entry name" value="TSC22 DOMAIN FAMILY PROTEIN 2"/>
    <property type="match status" value="1"/>
</dbReference>
<organism evidence="4 5">
    <name type="scientific">Sinocyclocheilus grahami</name>
    <name type="common">Dianchi golden-line fish</name>
    <name type="synonym">Barbus grahami</name>
    <dbReference type="NCBI Taxonomy" id="75366"/>
    <lineage>
        <taxon>Eukaryota</taxon>
        <taxon>Metazoa</taxon>
        <taxon>Chordata</taxon>
        <taxon>Craniata</taxon>
        <taxon>Vertebrata</taxon>
        <taxon>Euteleostomi</taxon>
        <taxon>Actinopterygii</taxon>
        <taxon>Neopterygii</taxon>
        <taxon>Teleostei</taxon>
        <taxon>Ostariophysi</taxon>
        <taxon>Cypriniformes</taxon>
        <taxon>Cyprinidae</taxon>
        <taxon>Cyprininae</taxon>
        <taxon>Sinocyclocheilus</taxon>
    </lineage>
</organism>
<dbReference type="GO" id="GO:0006357">
    <property type="term" value="P:regulation of transcription by RNA polymerase II"/>
    <property type="evidence" value="ECO:0007669"/>
    <property type="project" value="InterPro"/>
</dbReference>